<keyword evidence="11" id="KW-0675">Receptor</keyword>
<dbReference type="InterPro" id="IPR012910">
    <property type="entry name" value="Plug_dom"/>
</dbReference>
<keyword evidence="4 7" id="KW-0812">Transmembrane</keyword>
<dbReference type="Proteomes" id="UP000831921">
    <property type="component" value="Chromosome"/>
</dbReference>
<dbReference type="Gene3D" id="2.40.170.20">
    <property type="entry name" value="TonB-dependent receptor, beta-barrel domain"/>
    <property type="match status" value="1"/>
</dbReference>
<dbReference type="InterPro" id="IPR010104">
    <property type="entry name" value="TonB_rcpt_bac"/>
</dbReference>
<reference evidence="11 12" key="1">
    <citation type="submission" date="2022-05" db="EMBL/GenBank/DDBJ databases">
        <title>S8-45 Sphingomonas ultraviolaceadurans.</title>
        <authorList>
            <person name="Liu Y."/>
        </authorList>
    </citation>
    <scope>NUCLEOTIDE SEQUENCE [LARGE SCALE GENOMIC DNA]</scope>
    <source>
        <strain evidence="11 12">S8-45</strain>
    </source>
</reference>
<dbReference type="PROSITE" id="PS52016">
    <property type="entry name" value="TONB_DEPENDENT_REC_3"/>
    <property type="match status" value="1"/>
</dbReference>
<evidence type="ECO:0000313" key="12">
    <source>
        <dbReference type="Proteomes" id="UP000831921"/>
    </source>
</evidence>
<evidence type="ECO:0000259" key="10">
    <source>
        <dbReference type="Pfam" id="PF07715"/>
    </source>
</evidence>
<dbReference type="Gene3D" id="2.170.130.10">
    <property type="entry name" value="TonB-dependent receptor, plug domain"/>
    <property type="match status" value="1"/>
</dbReference>
<feature type="region of interest" description="Disordered" evidence="8">
    <location>
        <begin position="31"/>
        <end position="66"/>
    </location>
</feature>
<evidence type="ECO:0000313" key="11">
    <source>
        <dbReference type="EMBL" id="UUR09297.1"/>
    </source>
</evidence>
<dbReference type="PROSITE" id="PS51318">
    <property type="entry name" value="TAT"/>
    <property type="match status" value="1"/>
</dbReference>
<dbReference type="NCBIfam" id="TIGR01782">
    <property type="entry name" value="TonB-Xanth-Caul"/>
    <property type="match status" value="1"/>
</dbReference>
<evidence type="ECO:0000256" key="7">
    <source>
        <dbReference type="PROSITE-ProRule" id="PRU01360"/>
    </source>
</evidence>
<evidence type="ECO:0000256" key="4">
    <source>
        <dbReference type="ARBA" id="ARBA00022692"/>
    </source>
</evidence>
<accession>A0ABY5MXY0</accession>
<feature type="domain" description="TonB-dependent receptor plug" evidence="10">
    <location>
        <begin position="89"/>
        <end position="193"/>
    </location>
</feature>
<dbReference type="InterPro" id="IPR036942">
    <property type="entry name" value="Beta-barrel_TonB_sf"/>
</dbReference>
<keyword evidence="9" id="KW-0732">Signal</keyword>
<keyword evidence="5 7" id="KW-0472">Membrane</keyword>
<name>A0ABY5MXY0_9SPHN</name>
<evidence type="ECO:0000256" key="5">
    <source>
        <dbReference type="ARBA" id="ARBA00023136"/>
    </source>
</evidence>
<dbReference type="InterPro" id="IPR037066">
    <property type="entry name" value="Plug_dom_sf"/>
</dbReference>
<evidence type="ECO:0000256" key="9">
    <source>
        <dbReference type="SAM" id="SignalP"/>
    </source>
</evidence>
<dbReference type="PANTHER" id="PTHR40980">
    <property type="entry name" value="PLUG DOMAIN-CONTAINING PROTEIN"/>
    <property type="match status" value="1"/>
</dbReference>
<dbReference type="PANTHER" id="PTHR40980:SF3">
    <property type="entry name" value="TONB-DEPENDENT RECEPTOR-LIKE BETA-BARREL DOMAIN-CONTAINING PROTEIN"/>
    <property type="match status" value="1"/>
</dbReference>
<dbReference type="EMBL" id="CP097253">
    <property type="protein sequence ID" value="UUR09297.1"/>
    <property type="molecule type" value="Genomic_DNA"/>
</dbReference>
<evidence type="ECO:0000256" key="6">
    <source>
        <dbReference type="ARBA" id="ARBA00023237"/>
    </source>
</evidence>
<dbReference type="InterPro" id="IPR006311">
    <property type="entry name" value="TAT_signal"/>
</dbReference>
<keyword evidence="6 7" id="KW-0998">Cell outer membrane</keyword>
<feature type="signal peptide" evidence="9">
    <location>
        <begin position="1"/>
        <end position="30"/>
    </location>
</feature>
<protein>
    <submittedName>
        <fullName evidence="11">TonB-dependent receptor</fullName>
    </submittedName>
</protein>
<comment type="subcellular location">
    <subcellularLocation>
        <location evidence="1 7">Cell outer membrane</location>
        <topology evidence="1 7">Multi-pass membrane protein</topology>
    </subcellularLocation>
</comment>
<dbReference type="InterPro" id="IPR039426">
    <property type="entry name" value="TonB-dep_rcpt-like"/>
</dbReference>
<feature type="chain" id="PRO_5045267999" evidence="9">
    <location>
        <begin position="31"/>
        <end position="940"/>
    </location>
</feature>
<organism evidence="11 12">
    <name type="scientific">Sphingomonas glaciei</name>
    <dbReference type="NCBI Taxonomy" id="2938948"/>
    <lineage>
        <taxon>Bacteria</taxon>
        <taxon>Pseudomonadati</taxon>
        <taxon>Pseudomonadota</taxon>
        <taxon>Alphaproteobacteria</taxon>
        <taxon>Sphingomonadales</taxon>
        <taxon>Sphingomonadaceae</taxon>
        <taxon>Sphingomonas</taxon>
    </lineage>
</organism>
<dbReference type="SUPFAM" id="SSF56935">
    <property type="entry name" value="Porins"/>
    <property type="match status" value="1"/>
</dbReference>
<evidence type="ECO:0000256" key="1">
    <source>
        <dbReference type="ARBA" id="ARBA00004571"/>
    </source>
</evidence>
<dbReference type="RefSeq" id="WP_249505065.1">
    <property type="nucleotide sequence ID" value="NZ_CP097253.1"/>
</dbReference>
<proteinExistence type="inferred from homology"/>
<dbReference type="CDD" id="cd01347">
    <property type="entry name" value="ligand_gated_channel"/>
    <property type="match status" value="1"/>
</dbReference>
<evidence type="ECO:0000256" key="3">
    <source>
        <dbReference type="ARBA" id="ARBA00022452"/>
    </source>
</evidence>
<keyword evidence="3 7" id="KW-1134">Transmembrane beta strand</keyword>
<keyword evidence="12" id="KW-1185">Reference proteome</keyword>
<comment type="similarity">
    <text evidence="7">Belongs to the TonB-dependent receptor family.</text>
</comment>
<keyword evidence="2 7" id="KW-0813">Transport</keyword>
<sequence length="940" mass="101627">MTNSSSNRRFWLAASPLALCAALIATPAAAQDATASNPAVPSPIAPAPTADQSKDEADAAAQQAAAAPVDDTIVVTGLRASIRNAVNQKRNNSSIVEVIAAEDIGKLPDASIGEALSRLPGLTSQRFDGRSNKLSVRGLSPDFTTTTLNGREMVSSDSNRAVEFDQFPSELLNGAVVYKTPDAALTNQAIGGTIDLLTIRPLSQKRRTVAIGLRGELNDKGRLNRDTQDKGYRFNIAVVDQNDAGTVGWALGYARMMQPIQEQWIQAWGYGNNVGGNAALEGIKPYVKSNELTRDGLAGTLEFKPVDNWVSRLDLFYSRFNDEQTLRGQEIAGYTASSFTPVTTADGLVTSGRWNGIRTQSRNDFTDRKVNTFAIGFNNVASFTDRFRLELDASYSRADRKFTAAETYSSTGRGQTGRTDNITYTLGGPNGISVASGLNYADPNLWRLGDNLGWGGPYCTEAFGFQCASQDGYINREASTDDLAAIKLAASYEFGGPISDIRVGARYASREKTQTKTGEFLTLDVYPAILPIPANRLVAPADLGFLGLGPTIAYDARQLIADGVYFQTPNDLLGSAKASWDVSEDIFNTYAMANIDADLGGMELTGNAGVQLVHTDQSSVGNVVSFNTAGGLVITPRLDGDKYWDVLPSMNLSLGLARNHKLRFGAAKVLSRSRMDDMNASRDVNFVAANALSTDITRSPWTGGGGNPKLRPWRAWQVDASYEFYFGNGGYIAVAPYYKKLLNYVYTENVLTDFNGIVAPGPIQPVLRQGFISAPANGRGGRIYGLELSASLPFGSFVPALEGFGAIGSASFTDSKVRRTATSAPEDLPGLSRRVLNGTLYFERAGFGARVSARHRSKFLAESFALGLTSELRFAKPETILDAQVSYDLTNIGFNGLSLYVQGSNLTDEPFIQYFGDDERRVRNYHTYGRNFMAGATWKF</sequence>
<evidence type="ECO:0000256" key="2">
    <source>
        <dbReference type="ARBA" id="ARBA00022448"/>
    </source>
</evidence>
<evidence type="ECO:0000256" key="8">
    <source>
        <dbReference type="SAM" id="MobiDB-lite"/>
    </source>
</evidence>
<dbReference type="Pfam" id="PF07715">
    <property type="entry name" value="Plug"/>
    <property type="match status" value="1"/>
</dbReference>
<gene>
    <name evidence="11" type="ORF">M1K48_06715</name>
</gene>